<evidence type="ECO:0008006" key="2">
    <source>
        <dbReference type="Google" id="ProtNLM"/>
    </source>
</evidence>
<dbReference type="AlphaFoldDB" id="X1S314"/>
<sequence length="56" mass="6666">MPKGYTWKDYLNRDLHIDHIIPKSAFNFTKPEHTDFKRCWALDNLRLLPVQPALSI</sequence>
<accession>X1S314</accession>
<protein>
    <recommendedName>
        <fullName evidence="2">HNH endonuclease</fullName>
    </recommendedName>
</protein>
<proteinExistence type="predicted"/>
<evidence type="ECO:0000313" key="1">
    <source>
        <dbReference type="EMBL" id="GAI73526.1"/>
    </source>
</evidence>
<comment type="caution">
    <text evidence="1">The sequence shown here is derived from an EMBL/GenBank/DDBJ whole genome shotgun (WGS) entry which is preliminary data.</text>
</comment>
<gene>
    <name evidence="1" type="ORF">S12H4_20100</name>
</gene>
<reference evidence="1" key="1">
    <citation type="journal article" date="2014" name="Front. Microbiol.">
        <title>High frequency of phylogenetically diverse reductive dehalogenase-homologous genes in deep subseafloor sedimentary metagenomes.</title>
        <authorList>
            <person name="Kawai M."/>
            <person name="Futagami T."/>
            <person name="Toyoda A."/>
            <person name="Takaki Y."/>
            <person name="Nishi S."/>
            <person name="Hori S."/>
            <person name="Arai W."/>
            <person name="Tsubouchi T."/>
            <person name="Morono Y."/>
            <person name="Uchiyama I."/>
            <person name="Ito T."/>
            <person name="Fujiyama A."/>
            <person name="Inagaki F."/>
            <person name="Takami H."/>
        </authorList>
    </citation>
    <scope>NUCLEOTIDE SEQUENCE</scope>
    <source>
        <strain evidence="1">Expedition CK06-06</strain>
    </source>
</reference>
<dbReference type="EMBL" id="BARW01010139">
    <property type="protein sequence ID" value="GAI73526.1"/>
    <property type="molecule type" value="Genomic_DNA"/>
</dbReference>
<name>X1S314_9ZZZZ</name>
<organism evidence="1">
    <name type="scientific">marine sediment metagenome</name>
    <dbReference type="NCBI Taxonomy" id="412755"/>
    <lineage>
        <taxon>unclassified sequences</taxon>
        <taxon>metagenomes</taxon>
        <taxon>ecological metagenomes</taxon>
    </lineage>
</organism>